<sequence>MNIFSIPHSYISCRRRFALYLYELPHFSHEYRGKWNKQPVNIFDKKKYLNKITSSWMVDKKYNFQIYTSYHIDLYSKKDHPKTDRGNSILNLNKTDLIYLNNSKTKKLGTTISSDFFYKISLTITNKLILQFDHFKLYNYNTIISTFDKQNILIFMHGYSYVLITNNFSMKIIKIPKYLIKFIKQNNMKALAVVLKNNN</sequence>
<evidence type="ECO:0000313" key="1">
    <source>
        <dbReference type="EMBL" id="KAE9534804.1"/>
    </source>
</evidence>
<dbReference type="Proteomes" id="UP000475862">
    <property type="component" value="Unassembled WGS sequence"/>
</dbReference>
<dbReference type="EMBL" id="VYZN01000027">
    <property type="protein sequence ID" value="KAE9534804.1"/>
    <property type="molecule type" value="Genomic_DNA"/>
</dbReference>
<name>A0A6G0TLQ7_APHGL</name>
<comment type="caution">
    <text evidence="1">The sequence shown here is derived from an EMBL/GenBank/DDBJ whole genome shotgun (WGS) entry which is preliminary data.</text>
</comment>
<protein>
    <submittedName>
        <fullName evidence="1">Uncharacterized protein</fullName>
    </submittedName>
</protein>
<proteinExistence type="predicted"/>
<reference evidence="1 2" key="1">
    <citation type="submission" date="2019-08" db="EMBL/GenBank/DDBJ databases">
        <title>The genome of the soybean aphid Biotype 1, its phylome, world population structure and adaptation to the North American continent.</title>
        <authorList>
            <person name="Giordano R."/>
            <person name="Donthu R.K."/>
            <person name="Hernandez A.G."/>
            <person name="Wright C.L."/>
            <person name="Zimin A.V."/>
        </authorList>
    </citation>
    <scope>NUCLEOTIDE SEQUENCE [LARGE SCALE GENOMIC DNA]</scope>
    <source>
        <tissue evidence="1">Whole aphids</tissue>
    </source>
</reference>
<gene>
    <name evidence="1" type="ORF">AGLY_008096</name>
</gene>
<organism evidence="1 2">
    <name type="scientific">Aphis glycines</name>
    <name type="common">Soybean aphid</name>
    <dbReference type="NCBI Taxonomy" id="307491"/>
    <lineage>
        <taxon>Eukaryota</taxon>
        <taxon>Metazoa</taxon>
        <taxon>Ecdysozoa</taxon>
        <taxon>Arthropoda</taxon>
        <taxon>Hexapoda</taxon>
        <taxon>Insecta</taxon>
        <taxon>Pterygota</taxon>
        <taxon>Neoptera</taxon>
        <taxon>Paraneoptera</taxon>
        <taxon>Hemiptera</taxon>
        <taxon>Sternorrhyncha</taxon>
        <taxon>Aphidomorpha</taxon>
        <taxon>Aphidoidea</taxon>
        <taxon>Aphididae</taxon>
        <taxon>Aphidini</taxon>
        <taxon>Aphis</taxon>
        <taxon>Aphis</taxon>
    </lineage>
</organism>
<accession>A0A6G0TLQ7</accession>
<keyword evidence="2" id="KW-1185">Reference proteome</keyword>
<evidence type="ECO:0000313" key="2">
    <source>
        <dbReference type="Proteomes" id="UP000475862"/>
    </source>
</evidence>
<dbReference type="AlphaFoldDB" id="A0A6G0TLQ7"/>